<feature type="domain" description="Plastocyanin-like" evidence="14">
    <location>
        <begin position="161"/>
        <end position="312"/>
    </location>
</feature>
<accession>A0AAN7M280</accession>
<dbReference type="InterPro" id="IPR011707">
    <property type="entry name" value="Cu-oxidase-like_N"/>
</dbReference>
<keyword evidence="6 13" id="KW-0964">Secreted</keyword>
<keyword evidence="11" id="KW-0325">Glycoprotein</keyword>
<organism evidence="17 18">
    <name type="scientific">Trapa natans</name>
    <name type="common">Water chestnut</name>
    <dbReference type="NCBI Taxonomy" id="22666"/>
    <lineage>
        <taxon>Eukaryota</taxon>
        <taxon>Viridiplantae</taxon>
        <taxon>Streptophyta</taxon>
        <taxon>Embryophyta</taxon>
        <taxon>Tracheophyta</taxon>
        <taxon>Spermatophyta</taxon>
        <taxon>Magnoliopsida</taxon>
        <taxon>eudicotyledons</taxon>
        <taxon>Gunneridae</taxon>
        <taxon>Pentapetalae</taxon>
        <taxon>rosids</taxon>
        <taxon>malvids</taxon>
        <taxon>Myrtales</taxon>
        <taxon>Lythraceae</taxon>
        <taxon>Trapa</taxon>
    </lineage>
</organism>
<comment type="subcellular location">
    <subcellularLocation>
        <location evidence="2 13">Secreted</location>
        <location evidence="2 13">Extracellular space</location>
        <location evidence="2 13">Apoplast</location>
    </subcellularLocation>
</comment>
<evidence type="ECO:0000256" key="12">
    <source>
        <dbReference type="ARBA" id="ARBA00023185"/>
    </source>
</evidence>
<evidence type="ECO:0000256" key="4">
    <source>
        <dbReference type="ARBA" id="ARBA00012297"/>
    </source>
</evidence>
<feature type="domain" description="Plastocyanin-like" evidence="15">
    <location>
        <begin position="423"/>
        <end position="553"/>
    </location>
</feature>
<sequence length="595" mass="66390">MNFAVPLFLFWSVIIPFGRQLPALAYIHHYDFVVKETNVTKLCVEKSILTVNDSFPGPEIRVRKGDTAYVNVHNQGHYGITLHWHGVKQPSNPWSDGPEYITQCPIEPGANFTYQVIFTDEEGTLWWHAHSDWTRATVHGAIIILPKEGTTAPYPEPDGEEVIVLAAWYKGDLMTELIQDIVTGSDLPHSSGYTTNGELGDFSNCSSETIYRWSVDYGSTYLLRIVNAVVNAELFFAIANHTLTVVGMDGAYVKPIVTDYILISPGQTMNVLLTADQPLGRYYMAARQYSTEPIADTGFDHSNATAILEYNGDYNLSASPTFPHSLPLYLDMKAGKNFTHRIRSLANEDHPISVPTNISTRMFITISMNLLCKNITSCNSLDTDHMIATSMNNVSWKNPQVDVLEAYYRNLSGYYTSDFPDWPATMFNFTADYYDEDAVVTHTGTKVKVLNYNESVEIVFQGTGLLGGSVNHPMHMHGHSFYIVGIGYGNFDNETDPLSYNLVDPPEVNTFGVPKDGWLTIRFVAKNPGVWFWHCHLDRHMTWGMDTAFIVKDGGTEETSLRPPPPNMPQCTGVIGVSVQNPGDDGRDDALTNSS</sequence>
<feature type="chain" id="PRO_5042666094" description="Laccase" evidence="13">
    <location>
        <begin position="21"/>
        <end position="595"/>
    </location>
</feature>
<evidence type="ECO:0000256" key="2">
    <source>
        <dbReference type="ARBA" id="ARBA00004271"/>
    </source>
</evidence>
<keyword evidence="13" id="KW-0732">Signal</keyword>
<evidence type="ECO:0000256" key="8">
    <source>
        <dbReference type="ARBA" id="ARBA00022737"/>
    </source>
</evidence>
<name>A0AAN7M280_TRANT</name>
<evidence type="ECO:0000313" key="17">
    <source>
        <dbReference type="EMBL" id="KAK4790433.1"/>
    </source>
</evidence>
<dbReference type="InterPro" id="IPR034289">
    <property type="entry name" value="CuRO_3_LCC"/>
</dbReference>
<keyword evidence="12 13" id="KW-0439">Lignin degradation</keyword>
<dbReference type="InterPro" id="IPR034285">
    <property type="entry name" value="CuRO_2_LCC"/>
</dbReference>
<proteinExistence type="inferred from homology"/>
<dbReference type="PROSITE" id="PS00079">
    <property type="entry name" value="MULTICOPPER_OXIDASE1"/>
    <property type="match status" value="1"/>
</dbReference>
<dbReference type="Gene3D" id="2.60.40.420">
    <property type="entry name" value="Cupredoxins - blue copper proteins"/>
    <property type="match status" value="3"/>
</dbReference>
<evidence type="ECO:0000259" key="14">
    <source>
        <dbReference type="Pfam" id="PF00394"/>
    </source>
</evidence>
<evidence type="ECO:0000256" key="9">
    <source>
        <dbReference type="ARBA" id="ARBA00023002"/>
    </source>
</evidence>
<gene>
    <name evidence="17" type="ORF">SAY86_017737</name>
</gene>
<dbReference type="InterPro" id="IPR002355">
    <property type="entry name" value="Cu_oxidase_Cu_BS"/>
</dbReference>
<comment type="similarity">
    <text evidence="3 13">Belongs to the multicopper oxidase family.</text>
</comment>
<dbReference type="GO" id="GO:0046274">
    <property type="term" value="P:lignin catabolic process"/>
    <property type="evidence" value="ECO:0007669"/>
    <property type="project" value="UniProtKB-KW"/>
</dbReference>
<evidence type="ECO:0000256" key="1">
    <source>
        <dbReference type="ARBA" id="ARBA00000349"/>
    </source>
</evidence>
<dbReference type="GO" id="GO:0052716">
    <property type="term" value="F:hydroquinone:oxygen oxidoreductase activity"/>
    <property type="evidence" value="ECO:0007669"/>
    <property type="project" value="UniProtKB-EC"/>
</dbReference>
<dbReference type="InterPro" id="IPR017761">
    <property type="entry name" value="Laccase"/>
</dbReference>
<keyword evidence="7 13" id="KW-0479">Metal-binding</keyword>
<dbReference type="Pfam" id="PF00394">
    <property type="entry name" value="Cu-oxidase"/>
    <property type="match status" value="1"/>
</dbReference>
<dbReference type="Pfam" id="PF07731">
    <property type="entry name" value="Cu-oxidase_2"/>
    <property type="match status" value="1"/>
</dbReference>
<dbReference type="SUPFAM" id="SSF49503">
    <property type="entry name" value="Cupredoxins"/>
    <property type="match status" value="3"/>
</dbReference>
<dbReference type="CDD" id="cd13897">
    <property type="entry name" value="CuRO_3_LCC_plant"/>
    <property type="match status" value="1"/>
</dbReference>
<dbReference type="EC" id="1.10.3.2" evidence="4 13"/>
<dbReference type="PANTHER" id="PTHR11709">
    <property type="entry name" value="MULTI-COPPER OXIDASE"/>
    <property type="match status" value="1"/>
</dbReference>
<dbReference type="GO" id="GO:0048046">
    <property type="term" value="C:apoplast"/>
    <property type="evidence" value="ECO:0007669"/>
    <property type="project" value="UniProtKB-SubCell"/>
</dbReference>
<evidence type="ECO:0000256" key="11">
    <source>
        <dbReference type="ARBA" id="ARBA00023180"/>
    </source>
</evidence>
<comment type="catalytic activity">
    <reaction evidence="1 13">
        <text>4 hydroquinone + O2 = 4 benzosemiquinone + 2 H2O</text>
        <dbReference type="Rhea" id="RHEA:11276"/>
        <dbReference type="ChEBI" id="CHEBI:15377"/>
        <dbReference type="ChEBI" id="CHEBI:15379"/>
        <dbReference type="ChEBI" id="CHEBI:17594"/>
        <dbReference type="ChEBI" id="CHEBI:17977"/>
        <dbReference type="EC" id="1.10.3.2"/>
    </reaction>
</comment>
<evidence type="ECO:0000256" key="6">
    <source>
        <dbReference type="ARBA" id="ARBA00022525"/>
    </source>
</evidence>
<keyword evidence="9 13" id="KW-0560">Oxidoreductase</keyword>
<evidence type="ECO:0000259" key="15">
    <source>
        <dbReference type="Pfam" id="PF07731"/>
    </source>
</evidence>
<dbReference type="InterPro" id="IPR033138">
    <property type="entry name" value="Cu_oxidase_CS"/>
</dbReference>
<dbReference type="InterPro" id="IPR045087">
    <property type="entry name" value="Cu-oxidase_fam"/>
</dbReference>
<dbReference type="InterPro" id="IPR011706">
    <property type="entry name" value="Cu-oxidase_C"/>
</dbReference>
<keyword evidence="5 13" id="KW-0052">Apoplast</keyword>
<dbReference type="CDD" id="cd13849">
    <property type="entry name" value="CuRO_1_LCC_plant"/>
    <property type="match status" value="1"/>
</dbReference>
<evidence type="ECO:0000256" key="10">
    <source>
        <dbReference type="ARBA" id="ARBA00023008"/>
    </source>
</evidence>
<dbReference type="NCBIfam" id="TIGR03389">
    <property type="entry name" value="laccase"/>
    <property type="match status" value="1"/>
</dbReference>
<dbReference type="InterPro" id="IPR034288">
    <property type="entry name" value="CuRO_1_LCC"/>
</dbReference>
<keyword evidence="18" id="KW-1185">Reference proteome</keyword>
<evidence type="ECO:0000256" key="7">
    <source>
        <dbReference type="ARBA" id="ARBA00022723"/>
    </source>
</evidence>
<feature type="signal peptide" evidence="13">
    <location>
        <begin position="1"/>
        <end position="20"/>
    </location>
</feature>
<dbReference type="AlphaFoldDB" id="A0AAN7M280"/>
<comment type="cofactor">
    <cofactor evidence="13">
        <name>Cu cation</name>
        <dbReference type="ChEBI" id="CHEBI:23378"/>
    </cofactor>
    <text evidence="13">Binds 4 Cu cations per monomer.</text>
</comment>
<comment type="function">
    <text evidence="13">Lignin degradation and detoxification of lignin-derived products.</text>
</comment>
<dbReference type="GO" id="GO:0005507">
    <property type="term" value="F:copper ion binding"/>
    <property type="evidence" value="ECO:0007669"/>
    <property type="project" value="InterPro"/>
</dbReference>
<keyword evidence="10 13" id="KW-0186">Copper</keyword>
<evidence type="ECO:0000256" key="3">
    <source>
        <dbReference type="ARBA" id="ARBA00010609"/>
    </source>
</evidence>
<keyword evidence="8 13" id="KW-0677">Repeat</keyword>
<protein>
    <recommendedName>
        <fullName evidence="4 13">Laccase</fullName>
        <ecNumber evidence="4 13">1.10.3.2</ecNumber>
    </recommendedName>
    <alternativeName>
        <fullName evidence="13">Benzenediol:oxygen oxidoreductase</fullName>
    </alternativeName>
    <alternativeName>
        <fullName evidence="13">Diphenol oxidase</fullName>
    </alternativeName>
    <alternativeName>
        <fullName evidence="13">Urishiol oxidase</fullName>
    </alternativeName>
</protein>
<dbReference type="InterPro" id="IPR008972">
    <property type="entry name" value="Cupredoxin"/>
</dbReference>
<evidence type="ECO:0000256" key="13">
    <source>
        <dbReference type="RuleBase" id="RU361119"/>
    </source>
</evidence>
<dbReference type="CDD" id="cd13875">
    <property type="entry name" value="CuRO_2_LCC_plant"/>
    <property type="match status" value="1"/>
</dbReference>
<dbReference type="InterPro" id="IPR001117">
    <property type="entry name" value="Cu-oxidase_2nd"/>
</dbReference>
<dbReference type="PANTHER" id="PTHR11709:SF261">
    <property type="entry name" value="LACCASE"/>
    <property type="match status" value="1"/>
</dbReference>
<evidence type="ECO:0000313" key="18">
    <source>
        <dbReference type="Proteomes" id="UP001346149"/>
    </source>
</evidence>
<dbReference type="PROSITE" id="PS00080">
    <property type="entry name" value="MULTICOPPER_OXIDASE2"/>
    <property type="match status" value="1"/>
</dbReference>
<evidence type="ECO:0000256" key="5">
    <source>
        <dbReference type="ARBA" id="ARBA00022523"/>
    </source>
</evidence>
<dbReference type="EMBL" id="JAXQNO010000010">
    <property type="protein sequence ID" value="KAK4790433.1"/>
    <property type="molecule type" value="Genomic_DNA"/>
</dbReference>
<feature type="domain" description="Plastocyanin-like" evidence="16">
    <location>
        <begin position="34"/>
        <end position="148"/>
    </location>
</feature>
<evidence type="ECO:0000259" key="16">
    <source>
        <dbReference type="Pfam" id="PF07732"/>
    </source>
</evidence>
<reference evidence="17 18" key="1">
    <citation type="journal article" date="2023" name="Hortic Res">
        <title>Pangenome of water caltrop reveals structural variations and asymmetric subgenome divergence after allopolyploidization.</title>
        <authorList>
            <person name="Zhang X."/>
            <person name="Chen Y."/>
            <person name="Wang L."/>
            <person name="Yuan Y."/>
            <person name="Fang M."/>
            <person name="Shi L."/>
            <person name="Lu R."/>
            <person name="Comes H.P."/>
            <person name="Ma Y."/>
            <person name="Chen Y."/>
            <person name="Huang G."/>
            <person name="Zhou Y."/>
            <person name="Zheng Z."/>
            <person name="Qiu Y."/>
        </authorList>
    </citation>
    <scope>NUCLEOTIDE SEQUENCE [LARGE SCALE GENOMIC DNA]</scope>
    <source>
        <strain evidence="17">F231</strain>
    </source>
</reference>
<dbReference type="Pfam" id="PF07732">
    <property type="entry name" value="Cu-oxidase_3"/>
    <property type="match status" value="1"/>
</dbReference>
<dbReference type="Proteomes" id="UP001346149">
    <property type="component" value="Unassembled WGS sequence"/>
</dbReference>
<comment type="caution">
    <text evidence="17">The sequence shown here is derived from an EMBL/GenBank/DDBJ whole genome shotgun (WGS) entry which is preliminary data.</text>
</comment>